<dbReference type="AlphaFoldDB" id="A0A1H3W566"/>
<dbReference type="RefSeq" id="WP_092630962.1">
    <property type="nucleotide sequence ID" value="NZ_FNQT01000001.1"/>
</dbReference>
<dbReference type="OrthoDB" id="351217at2157"/>
<evidence type="ECO:0000313" key="3">
    <source>
        <dbReference type="Proteomes" id="UP000236755"/>
    </source>
</evidence>
<accession>A0A1H3W566</accession>
<dbReference type="InterPro" id="IPR058324">
    <property type="entry name" value="DUF8011"/>
</dbReference>
<feature type="transmembrane region" description="Helical" evidence="1">
    <location>
        <begin position="43"/>
        <end position="61"/>
    </location>
</feature>
<keyword evidence="3" id="KW-1185">Reference proteome</keyword>
<dbReference type="Proteomes" id="UP000236755">
    <property type="component" value="Unassembled WGS sequence"/>
</dbReference>
<reference evidence="2 3" key="1">
    <citation type="submission" date="2016-10" db="EMBL/GenBank/DDBJ databases">
        <authorList>
            <person name="de Groot N.N."/>
        </authorList>
    </citation>
    <scope>NUCLEOTIDE SEQUENCE [LARGE SCALE GENOMIC DNA]</scope>
    <source>
        <strain evidence="2 3">CGMCC 1.8712</strain>
    </source>
</reference>
<organism evidence="2 3">
    <name type="scientific">Haloplanus vescus</name>
    <dbReference type="NCBI Taxonomy" id="555874"/>
    <lineage>
        <taxon>Archaea</taxon>
        <taxon>Methanobacteriati</taxon>
        <taxon>Methanobacteriota</taxon>
        <taxon>Stenosarchaea group</taxon>
        <taxon>Halobacteria</taxon>
        <taxon>Halobacteriales</taxon>
        <taxon>Haloferacaceae</taxon>
        <taxon>Haloplanus</taxon>
    </lineage>
</organism>
<keyword evidence="1" id="KW-0472">Membrane</keyword>
<evidence type="ECO:0000313" key="2">
    <source>
        <dbReference type="EMBL" id="SDZ81418.1"/>
    </source>
</evidence>
<sequence length="96" mass="10511">MDRLSQILFREPDGQRKGYLFLLFSALSLLGWLYFGLVLGASHLFLFLGISFACSGVAESLPPNRRRLVGVLRILAVGVPAVLIVLILTTPELLLG</sequence>
<dbReference type="Pfam" id="PF26041">
    <property type="entry name" value="DUF8011"/>
    <property type="match status" value="1"/>
</dbReference>
<feature type="transmembrane region" description="Helical" evidence="1">
    <location>
        <begin position="68"/>
        <end position="88"/>
    </location>
</feature>
<protein>
    <submittedName>
        <fullName evidence="2">Uncharacterized protein</fullName>
    </submittedName>
</protein>
<keyword evidence="1" id="KW-1133">Transmembrane helix</keyword>
<gene>
    <name evidence="2" type="ORF">SAMN04488065_0519</name>
</gene>
<name>A0A1H3W566_9EURY</name>
<dbReference type="EMBL" id="FNQT01000001">
    <property type="protein sequence ID" value="SDZ81418.1"/>
    <property type="molecule type" value="Genomic_DNA"/>
</dbReference>
<keyword evidence="1" id="KW-0812">Transmembrane</keyword>
<proteinExistence type="predicted"/>
<feature type="transmembrane region" description="Helical" evidence="1">
    <location>
        <begin position="20"/>
        <end position="37"/>
    </location>
</feature>
<dbReference type="STRING" id="555874.SAMN04488065_0519"/>
<evidence type="ECO:0000256" key="1">
    <source>
        <dbReference type="SAM" id="Phobius"/>
    </source>
</evidence>